<name>A0A7R6PEA7_9BACT</name>
<dbReference type="InterPro" id="IPR015590">
    <property type="entry name" value="Aldehyde_DH_dom"/>
</dbReference>
<evidence type="ECO:0000256" key="1">
    <source>
        <dbReference type="ARBA" id="ARBA00009986"/>
    </source>
</evidence>
<dbReference type="Pfam" id="PF00171">
    <property type="entry name" value="Aldedh"/>
    <property type="match status" value="1"/>
</dbReference>
<dbReference type="PANTHER" id="PTHR42991">
    <property type="entry name" value="ALDEHYDE DEHYDROGENASE"/>
    <property type="match status" value="1"/>
</dbReference>
<dbReference type="Proteomes" id="UP000595564">
    <property type="component" value="Chromosome"/>
</dbReference>
<dbReference type="InterPro" id="IPR016161">
    <property type="entry name" value="Ald_DH/histidinol_DH"/>
</dbReference>
<evidence type="ECO:0000259" key="3">
    <source>
        <dbReference type="Pfam" id="PF00171"/>
    </source>
</evidence>
<evidence type="ECO:0000256" key="2">
    <source>
        <dbReference type="ARBA" id="ARBA00023002"/>
    </source>
</evidence>
<organism evidence="4 5">
    <name type="scientific">Thermotomaculum hydrothermale</name>
    <dbReference type="NCBI Taxonomy" id="981385"/>
    <lineage>
        <taxon>Bacteria</taxon>
        <taxon>Pseudomonadati</taxon>
        <taxon>Acidobacteriota</taxon>
        <taxon>Holophagae</taxon>
        <taxon>Thermotomaculales</taxon>
        <taxon>Thermotomaculaceae</taxon>
        <taxon>Thermotomaculum</taxon>
    </lineage>
</organism>
<comment type="similarity">
    <text evidence="1">Belongs to the aldehyde dehydrogenase family.</text>
</comment>
<gene>
    <name evidence="4" type="ORF">TTHT_0532</name>
</gene>
<dbReference type="SUPFAM" id="SSF53720">
    <property type="entry name" value="ALDH-like"/>
    <property type="match status" value="1"/>
</dbReference>
<dbReference type="FunFam" id="3.40.605.10:FF:000007">
    <property type="entry name" value="NAD/NADP-dependent betaine aldehyde dehydrogenase"/>
    <property type="match status" value="1"/>
</dbReference>
<keyword evidence="5" id="KW-1185">Reference proteome</keyword>
<dbReference type="AlphaFoldDB" id="A0A7R6PEA7"/>
<dbReference type="GO" id="GO:0008911">
    <property type="term" value="F:lactaldehyde dehydrogenase (NAD+) activity"/>
    <property type="evidence" value="ECO:0007669"/>
    <property type="project" value="TreeGrafter"/>
</dbReference>
<reference evidence="4 5" key="1">
    <citation type="journal article" date="2012" name="Extremophiles">
        <title>Thermotomaculum hydrothermale gen. nov., sp. nov., a novel heterotrophic thermophile within the phylum Acidobacteria from a deep-sea hydrothermal vent chimney in the Southern Okinawa Trough.</title>
        <authorList>
            <person name="Izumi H."/>
            <person name="Nunoura T."/>
            <person name="Miyazaki M."/>
            <person name="Mino S."/>
            <person name="Toki T."/>
            <person name="Takai K."/>
            <person name="Sako Y."/>
            <person name="Sawabe T."/>
            <person name="Nakagawa S."/>
        </authorList>
    </citation>
    <scope>NUCLEOTIDE SEQUENCE [LARGE SCALE GENOMIC DNA]</scope>
    <source>
        <strain evidence="4 5">AC55</strain>
    </source>
</reference>
<proteinExistence type="inferred from homology"/>
<feature type="domain" description="Aldehyde dehydrogenase" evidence="3">
    <location>
        <begin position="16"/>
        <end position="468"/>
    </location>
</feature>
<accession>A0A7R6PEA7</accession>
<dbReference type="InterPro" id="IPR016163">
    <property type="entry name" value="Ald_DH_C"/>
</dbReference>
<dbReference type="EMBL" id="AP017470">
    <property type="protein sequence ID" value="BBB32118.1"/>
    <property type="molecule type" value="Genomic_DNA"/>
</dbReference>
<dbReference type="Gene3D" id="3.40.605.10">
    <property type="entry name" value="Aldehyde Dehydrogenase, Chain A, domain 1"/>
    <property type="match status" value="1"/>
</dbReference>
<dbReference type="RefSeq" id="WP_201328459.1">
    <property type="nucleotide sequence ID" value="NZ_AP017470.1"/>
</dbReference>
<evidence type="ECO:0000313" key="5">
    <source>
        <dbReference type="Proteomes" id="UP000595564"/>
    </source>
</evidence>
<dbReference type="InterPro" id="IPR051020">
    <property type="entry name" value="ALDH-related_metabolic_enz"/>
</dbReference>
<sequence length="475" mass="51996">MDYPIIVAGREIFTEKKQTVFDKYSREAIASVSIAGEKEVEEALDKAYKTRKTLAEIPAHKRAEFIFKAVDIIKSKREYIGKLIAREAGKPIKYALGEVDRCIENLTYAGEEAKRIHGETFPVDASKAGENRYGFFERFPIGVVVAISPFNFPLNLAAHKVGPAIAAGCPVILKPAGLTPLSGIELIKAFVEASVPEGSVSVLAGSGSTVGEMLIRDKRVSKISFTGSREVGEHITKTAGLKKVTMELGSNSAVVVDNEIYDIDYAVKRCVLGAYYNQGQVCISVQRIYVHKDIFKDFLVKFVEETRKQVIGNPLDEKTDVGPMISEAEAIRVESWINEAKENGAEILTGGKRDGVIYLPTVITNANDSMRIVKDELFAPAVVIMPVDSFEEGVERADNSEYGLQAGVFTKNVNRAMYAFKNINVGGVMINDIPSFRVDHMPYGGNKGSGLGREGARFAIEDMTVLKAAIFNFNG</sequence>
<evidence type="ECO:0000313" key="4">
    <source>
        <dbReference type="EMBL" id="BBB32118.1"/>
    </source>
</evidence>
<keyword evidence="2" id="KW-0560">Oxidoreductase</keyword>
<dbReference type="PANTHER" id="PTHR42991:SF1">
    <property type="entry name" value="ALDEHYDE DEHYDROGENASE"/>
    <property type="match status" value="1"/>
</dbReference>
<dbReference type="CDD" id="cd07149">
    <property type="entry name" value="ALDH_y4uC"/>
    <property type="match status" value="1"/>
</dbReference>
<dbReference type="InterPro" id="IPR016162">
    <property type="entry name" value="Ald_DH_N"/>
</dbReference>
<dbReference type="Gene3D" id="3.40.309.10">
    <property type="entry name" value="Aldehyde Dehydrogenase, Chain A, domain 2"/>
    <property type="match status" value="1"/>
</dbReference>
<dbReference type="KEGG" id="thyd:TTHT_0532"/>
<protein>
    <submittedName>
        <fullName evidence="4">Aldehyde dehydrogenase</fullName>
    </submittedName>
</protein>